<keyword evidence="1" id="KW-0812">Transmembrane</keyword>
<evidence type="ECO:0000256" key="1">
    <source>
        <dbReference type="SAM" id="Phobius"/>
    </source>
</evidence>
<accession>L2GN52</accession>
<evidence type="ECO:0000313" key="2">
    <source>
        <dbReference type="EMBL" id="ELA41930.1"/>
    </source>
</evidence>
<gene>
    <name evidence="2" type="ORF">VICG_01114</name>
</gene>
<keyword evidence="3" id="KW-1185">Reference proteome</keyword>
<organism evidence="2 3">
    <name type="scientific">Vittaforma corneae (strain ATCC 50505)</name>
    <name type="common">Microsporidian parasite</name>
    <name type="synonym">Nosema corneum</name>
    <dbReference type="NCBI Taxonomy" id="993615"/>
    <lineage>
        <taxon>Eukaryota</taxon>
        <taxon>Fungi</taxon>
        <taxon>Fungi incertae sedis</taxon>
        <taxon>Microsporidia</taxon>
        <taxon>Nosematidae</taxon>
        <taxon>Vittaforma</taxon>
    </lineage>
</organism>
<dbReference type="Proteomes" id="UP000011082">
    <property type="component" value="Unassembled WGS sequence"/>
</dbReference>
<reference evidence="3" key="1">
    <citation type="submission" date="2011-05" db="EMBL/GenBank/DDBJ databases">
        <title>The genome sequence of Vittaforma corneae strain ATCC 50505.</title>
        <authorList>
            <consortium name="The Broad Institute Genome Sequencing Platform"/>
            <person name="Cuomo C."/>
            <person name="Didier E."/>
            <person name="Bowers L."/>
            <person name="Young S.K."/>
            <person name="Zeng Q."/>
            <person name="Gargeya S."/>
            <person name="Fitzgerald M."/>
            <person name="Haas B."/>
            <person name="Abouelleil A."/>
            <person name="Alvarado L."/>
            <person name="Arachchi H.M."/>
            <person name="Berlin A."/>
            <person name="Chapman S.B."/>
            <person name="Gearin G."/>
            <person name="Goldberg J."/>
            <person name="Griggs A."/>
            <person name="Gujja S."/>
            <person name="Hansen M."/>
            <person name="Heiman D."/>
            <person name="Howarth C."/>
            <person name="Larimer J."/>
            <person name="Lui A."/>
            <person name="MacDonald P.J.P."/>
            <person name="McCowen C."/>
            <person name="Montmayeur A."/>
            <person name="Murphy C."/>
            <person name="Neiman D."/>
            <person name="Pearson M."/>
            <person name="Priest M."/>
            <person name="Roberts A."/>
            <person name="Saif S."/>
            <person name="Shea T."/>
            <person name="Sisk P."/>
            <person name="Stolte C."/>
            <person name="Sykes S."/>
            <person name="Wortman J."/>
            <person name="Nusbaum C."/>
            <person name="Birren B."/>
        </authorList>
    </citation>
    <scope>NUCLEOTIDE SEQUENCE [LARGE SCALE GENOMIC DNA]</scope>
    <source>
        <strain evidence="3">ATCC 50505</strain>
    </source>
</reference>
<dbReference type="HOGENOM" id="CLU_2127120_0_0_1"/>
<dbReference type="RefSeq" id="XP_007604560.1">
    <property type="nucleotide sequence ID" value="XM_007604498.1"/>
</dbReference>
<dbReference type="VEuPathDB" id="MicrosporidiaDB:VICG_01114"/>
<evidence type="ECO:0000313" key="3">
    <source>
        <dbReference type="Proteomes" id="UP000011082"/>
    </source>
</evidence>
<sequence length="114" mass="12939">LPVSSLAFGFTILTFVQQLFISVSFNQESRTQRKIAISLSFLKIPVAIGVMVWYSLTTISKEGHPKSKAVLMYLFSDILIITVLMNYVLLQDTRKFGSGLKEFLKFKTKKIQLS</sequence>
<dbReference type="GeneID" id="19881825"/>
<feature type="transmembrane region" description="Helical" evidence="1">
    <location>
        <begin position="35"/>
        <end position="56"/>
    </location>
</feature>
<dbReference type="InParanoid" id="L2GN52"/>
<dbReference type="AlphaFoldDB" id="L2GN52"/>
<protein>
    <submittedName>
        <fullName evidence="2">Uncharacterized protein</fullName>
    </submittedName>
</protein>
<keyword evidence="1" id="KW-1133">Transmembrane helix</keyword>
<feature type="non-terminal residue" evidence="2">
    <location>
        <position position="1"/>
    </location>
</feature>
<keyword evidence="1" id="KW-0472">Membrane</keyword>
<feature type="transmembrane region" description="Helical" evidence="1">
    <location>
        <begin position="71"/>
        <end position="90"/>
    </location>
</feature>
<proteinExistence type="predicted"/>
<name>L2GN52_VITCO</name>
<feature type="transmembrane region" description="Helical" evidence="1">
    <location>
        <begin position="6"/>
        <end position="23"/>
    </location>
</feature>
<dbReference type="EMBL" id="JH370137">
    <property type="protein sequence ID" value="ELA41930.1"/>
    <property type="molecule type" value="Genomic_DNA"/>
</dbReference>